<dbReference type="EMBL" id="GL379786">
    <property type="protein sequence ID" value="EGT30295.1"/>
    <property type="molecule type" value="Genomic_DNA"/>
</dbReference>
<reference evidence="4" key="1">
    <citation type="submission" date="2011-07" db="EMBL/GenBank/DDBJ databases">
        <authorList>
            <consortium name="Caenorhabditis brenneri Sequencing and Analysis Consortium"/>
            <person name="Wilson R.K."/>
        </authorList>
    </citation>
    <scope>NUCLEOTIDE SEQUENCE [LARGE SCALE GENOMIC DNA]</scope>
    <source>
        <strain evidence="4">PB2801</strain>
    </source>
</reference>
<dbReference type="Proteomes" id="UP000008068">
    <property type="component" value="Unassembled WGS sequence"/>
</dbReference>
<feature type="compositionally biased region" description="Low complexity" evidence="2">
    <location>
        <begin position="258"/>
        <end position="286"/>
    </location>
</feature>
<dbReference type="FunCoup" id="G0M710">
    <property type="interactions" value="1051"/>
</dbReference>
<organism evidence="4">
    <name type="scientific">Caenorhabditis brenneri</name>
    <name type="common">Nematode worm</name>
    <dbReference type="NCBI Taxonomy" id="135651"/>
    <lineage>
        <taxon>Eukaryota</taxon>
        <taxon>Metazoa</taxon>
        <taxon>Ecdysozoa</taxon>
        <taxon>Nematoda</taxon>
        <taxon>Chromadorea</taxon>
        <taxon>Rhabditida</taxon>
        <taxon>Rhabditina</taxon>
        <taxon>Rhabditomorpha</taxon>
        <taxon>Rhabditoidea</taxon>
        <taxon>Rhabditidae</taxon>
        <taxon>Peloderinae</taxon>
        <taxon>Caenorhabditis</taxon>
    </lineage>
</organism>
<feature type="region of interest" description="Disordered" evidence="2">
    <location>
        <begin position="91"/>
        <end position="295"/>
    </location>
</feature>
<proteinExistence type="predicted"/>
<feature type="compositionally biased region" description="Polar residues" evidence="2">
    <location>
        <begin position="104"/>
        <end position="114"/>
    </location>
</feature>
<keyword evidence="4" id="KW-1185">Reference proteome</keyword>
<feature type="compositionally biased region" description="Polar residues" evidence="2">
    <location>
        <begin position="327"/>
        <end position="353"/>
    </location>
</feature>
<protein>
    <submittedName>
        <fullName evidence="3">Uncharacterized protein</fullName>
    </submittedName>
</protein>
<dbReference type="InParanoid" id="G0M710"/>
<dbReference type="OrthoDB" id="5820188at2759"/>
<gene>
    <name evidence="3" type="ORF">CAEBREN_10113</name>
</gene>
<feature type="compositionally biased region" description="Polar residues" evidence="2">
    <location>
        <begin position="161"/>
        <end position="175"/>
    </location>
</feature>
<dbReference type="eggNOG" id="ENOG502THJH">
    <property type="taxonomic scope" value="Eukaryota"/>
</dbReference>
<sequence length="701" mass="78081">MKLTLQVQKDLVKRLKKLDTATVAAKCDIEIEKRVKYLETILNGWKTFKHVKEDHSRILYLLLMSDNKDGLHDYEKCILFPKIVELENAAGPQTTEESKPTIVESENASGATTSKELEFTKVESVNVLEPQTNKKSKPSEVEPKNVSGPQTNKKSKPTKVNLGNTSTPQTSNKPNASKENKNVGTAHKTEQEPNLSQMELENTVGAQNNNKKFTPTDLEMGSVGGSESGKEPTTSALEINKVGDPEKPAPAKVLDVGSTSSSTTSSIDLGAESSESSNGEDSGSSSPTVEYQPLINEEKIVTPKIVIEDYDDKMFKKPIGRAPRSRASLNSTKNNASEIKDNAPSTSDGSQTKNMVVSEKRLPNISETVDSEEIQEDESVVGAEGNDILSKKLAMAVQQMKEALGNVNVVGNNSTTIMTKMNFSECKLTESANKMVQKALGGNAFINVVDYLVNEEVNREVNRVVNDDETDNTVLSQGAKKRRKKAAKKAAAIAEAEQKKIEKEKNYQNQVMKAKEALKIWDQSKTEKEKEKKPELISPDLPMTTEELGIYHKIYKSGQTVFEEGSKEKAVMEKYEANKDILKAYIHESYSAEEKYNKICMDQIRELNEELEELEKKPLTDSEQHDKAIAFVIKKLSLWKKSKSIQAGYYVDMYAYFLENMTPSIAQIISGFVPYEYLPNANFEHTLLLRYQAGKFHTQTI</sequence>
<name>G0M710_CAEBE</name>
<feature type="coiled-coil region" evidence="1">
    <location>
        <begin position="484"/>
        <end position="513"/>
    </location>
</feature>
<feature type="compositionally biased region" description="Basic and acidic residues" evidence="2">
    <location>
        <begin position="176"/>
        <end position="191"/>
    </location>
</feature>
<evidence type="ECO:0000256" key="1">
    <source>
        <dbReference type="SAM" id="Coils"/>
    </source>
</evidence>
<evidence type="ECO:0000313" key="4">
    <source>
        <dbReference type="Proteomes" id="UP000008068"/>
    </source>
</evidence>
<accession>G0M710</accession>
<dbReference type="AlphaFoldDB" id="G0M710"/>
<dbReference type="HOGENOM" id="CLU_480798_0_0_1"/>
<feature type="region of interest" description="Disordered" evidence="2">
    <location>
        <begin position="318"/>
        <end position="353"/>
    </location>
</feature>
<feature type="compositionally biased region" description="Polar residues" evidence="2">
    <location>
        <begin position="192"/>
        <end position="213"/>
    </location>
</feature>
<evidence type="ECO:0000256" key="2">
    <source>
        <dbReference type="SAM" id="MobiDB-lite"/>
    </source>
</evidence>
<keyword evidence="1" id="KW-0175">Coiled coil</keyword>
<evidence type="ECO:0000313" key="3">
    <source>
        <dbReference type="EMBL" id="EGT30295.1"/>
    </source>
</evidence>